<protein>
    <submittedName>
        <fullName evidence="2">Uncharacterized protein</fullName>
    </submittedName>
</protein>
<dbReference type="EMBL" id="JACHIV010000001">
    <property type="protein sequence ID" value="MBB5071259.1"/>
    <property type="molecule type" value="Genomic_DNA"/>
</dbReference>
<dbReference type="AlphaFoldDB" id="A0A840NPP9"/>
<sequence length="81" mass="8061">MNASLRRGLAASALVGTALLGSAATAVAAPQPAPEEDGVVIVDQPDTGDLHNKWTFAPLGIPVLGLLDSVAGVPGKLLPLP</sequence>
<accession>A0A840NPP9</accession>
<evidence type="ECO:0000313" key="3">
    <source>
        <dbReference type="Proteomes" id="UP000580474"/>
    </source>
</evidence>
<proteinExistence type="predicted"/>
<evidence type="ECO:0000256" key="1">
    <source>
        <dbReference type="SAM" id="SignalP"/>
    </source>
</evidence>
<feature type="signal peptide" evidence="1">
    <location>
        <begin position="1"/>
        <end position="28"/>
    </location>
</feature>
<gene>
    <name evidence="2" type="ORF">BJ969_004347</name>
</gene>
<keyword evidence="3" id="KW-1185">Reference proteome</keyword>
<evidence type="ECO:0000313" key="2">
    <source>
        <dbReference type="EMBL" id="MBB5071259.1"/>
    </source>
</evidence>
<reference evidence="2 3" key="1">
    <citation type="submission" date="2020-08" db="EMBL/GenBank/DDBJ databases">
        <title>Sequencing the genomes of 1000 actinobacteria strains.</title>
        <authorList>
            <person name="Klenk H.-P."/>
        </authorList>
    </citation>
    <scope>NUCLEOTIDE SEQUENCE [LARGE SCALE GENOMIC DNA]</scope>
    <source>
        <strain evidence="2 3">DSM 45582</strain>
    </source>
</reference>
<dbReference type="Proteomes" id="UP000580474">
    <property type="component" value="Unassembled WGS sequence"/>
</dbReference>
<dbReference type="RefSeq" id="WP_184481458.1">
    <property type="nucleotide sequence ID" value="NZ_JACHIV010000001.1"/>
</dbReference>
<organism evidence="2 3">
    <name type="scientific">Saccharopolyspora gloriosae</name>
    <dbReference type="NCBI Taxonomy" id="455344"/>
    <lineage>
        <taxon>Bacteria</taxon>
        <taxon>Bacillati</taxon>
        <taxon>Actinomycetota</taxon>
        <taxon>Actinomycetes</taxon>
        <taxon>Pseudonocardiales</taxon>
        <taxon>Pseudonocardiaceae</taxon>
        <taxon>Saccharopolyspora</taxon>
    </lineage>
</organism>
<comment type="caution">
    <text evidence="2">The sequence shown here is derived from an EMBL/GenBank/DDBJ whole genome shotgun (WGS) entry which is preliminary data.</text>
</comment>
<feature type="chain" id="PRO_5032546622" evidence="1">
    <location>
        <begin position="29"/>
        <end position="81"/>
    </location>
</feature>
<keyword evidence="1" id="KW-0732">Signal</keyword>
<name>A0A840NPP9_9PSEU</name>